<name>A0A0D2WTX0_CAPO3</name>
<dbReference type="EMBL" id="KE346368">
    <property type="protein sequence ID" value="KJE95188.1"/>
    <property type="molecule type" value="Genomic_DNA"/>
</dbReference>
<keyword evidence="2" id="KW-1185">Reference proteome</keyword>
<dbReference type="InParanoid" id="A0A0D2WTX0"/>
<evidence type="ECO:0000313" key="2">
    <source>
        <dbReference type="Proteomes" id="UP000008743"/>
    </source>
</evidence>
<dbReference type="AlphaFoldDB" id="A0A0D2WTX0"/>
<dbReference type="Proteomes" id="UP000008743">
    <property type="component" value="Unassembled WGS sequence"/>
</dbReference>
<sequence>MRDGLHQQVAVGAENRLNDACAEVSRNGTWATARVVSINLVSINVFIIGRFRVELNALVLHHLLSVLQHERGALQVSAKTTSRGGNVRSRVGDSGGDGRVLEGADKIGWWRRLLGSSNMRRIQPCKCIQTQRKRAGRRGEVCAFRRGLKLFLEGQFDIALRVDKDRLQGLRVKHKLWQFELFAQQQRLVKLLGVLGQRSQLERVCVFFGHFRGSIRQEGRGPTQCW</sequence>
<evidence type="ECO:0000313" key="1">
    <source>
        <dbReference type="EMBL" id="KJE95188.1"/>
    </source>
</evidence>
<organism evidence="1 2">
    <name type="scientific">Capsaspora owczarzaki (strain ATCC 30864)</name>
    <dbReference type="NCBI Taxonomy" id="595528"/>
    <lineage>
        <taxon>Eukaryota</taxon>
        <taxon>Filasterea</taxon>
        <taxon>Capsaspora</taxon>
    </lineage>
</organism>
<reference evidence="2" key="1">
    <citation type="submission" date="2011-02" db="EMBL/GenBank/DDBJ databases">
        <title>The Genome Sequence of Capsaspora owczarzaki ATCC 30864.</title>
        <authorList>
            <person name="Russ C."/>
            <person name="Cuomo C."/>
            <person name="Burger G."/>
            <person name="Gray M.W."/>
            <person name="Holland P.W.H."/>
            <person name="King N."/>
            <person name="Lang F.B.F."/>
            <person name="Roger A.J."/>
            <person name="Ruiz-Trillo I."/>
            <person name="Young S.K."/>
            <person name="Zeng Q."/>
            <person name="Gargeya S."/>
            <person name="Alvarado L."/>
            <person name="Berlin A."/>
            <person name="Chapman S.B."/>
            <person name="Chen Z."/>
            <person name="Freedman E."/>
            <person name="Gellesch M."/>
            <person name="Goldberg J."/>
            <person name="Griggs A."/>
            <person name="Gujja S."/>
            <person name="Heilman E."/>
            <person name="Heiman D."/>
            <person name="Howarth C."/>
            <person name="Mehta T."/>
            <person name="Neiman D."/>
            <person name="Pearson M."/>
            <person name="Roberts A."/>
            <person name="Saif S."/>
            <person name="Shea T."/>
            <person name="Shenoy N."/>
            <person name="Sisk P."/>
            <person name="Stolte C."/>
            <person name="Sykes S."/>
            <person name="White J."/>
            <person name="Yandava C."/>
            <person name="Haas B."/>
            <person name="Nusbaum C."/>
            <person name="Birren B."/>
        </authorList>
    </citation>
    <scope>NUCLEOTIDE SEQUENCE</scope>
    <source>
        <strain evidence="2">ATCC 30864</strain>
    </source>
</reference>
<protein>
    <submittedName>
        <fullName evidence="1">Uncharacterized protein</fullName>
    </submittedName>
</protein>
<proteinExistence type="predicted"/>
<gene>
    <name evidence="1" type="ORF">CAOG_009886</name>
</gene>
<accession>A0A0D2WTX0</accession>